<evidence type="ECO:0000313" key="10">
    <source>
        <dbReference type="EMBL" id="MCO6024916.1"/>
    </source>
</evidence>
<feature type="signal peptide" evidence="9">
    <location>
        <begin position="1"/>
        <end position="20"/>
    </location>
</feature>
<accession>A0ABT1BV02</accession>
<keyword evidence="11" id="KW-1185">Reference proteome</keyword>
<evidence type="ECO:0000256" key="1">
    <source>
        <dbReference type="ARBA" id="ARBA00004442"/>
    </source>
</evidence>
<evidence type="ECO:0000256" key="7">
    <source>
        <dbReference type="ARBA" id="ARBA00023237"/>
    </source>
</evidence>
<keyword evidence="8" id="KW-0175">Coiled coil</keyword>
<dbReference type="InterPro" id="IPR003423">
    <property type="entry name" value="OMP_efflux"/>
</dbReference>
<dbReference type="SUPFAM" id="SSF56954">
    <property type="entry name" value="Outer membrane efflux proteins (OEP)"/>
    <property type="match status" value="1"/>
</dbReference>
<evidence type="ECO:0000313" key="11">
    <source>
        <dbReference type="Proteomes" id="UP001204015"/>
    </source>
</evidence>
<dbReference type="PANTHER" id="PTHR30026">
    <property type="entry name" value="OUTER MEMBRANE PROTEIN TOLC"/>
    <property type="match status" value="1"/>
</dbReference>
<dbReference type="RefSeq" id="WP_252760277.1">
    <property type="nucleotide sequence ID" value="NZ_JAMXLY010000008.1"/>
</dbReference>
<dbReference type="EMBL" id="JAMXLY010000008">
    <property type="protein sequence ID" value="MCO6024916.1"/>
    <property type="molecule type" value="Genomic_DNA"/>
</dbReference>
<comment type="subcellular location">
    <subcellularLocation>
        <location evidence="1">Cell outer membrane</location>
    </subcellularLocation>
</comment>
<comment type="similarity">
    <text evidence="2">Belongs to the outer membrane factor (OMF) (TC 1.B.17) family.</text>
</comment>
<keyword evidence="9" id="KW-0732">Signal</keyword>
<comment type="caution">
    <text evidence="10">The sequence shown here is derived from an EMBL/GenBank/DDBJ whole genome shotgun (WGS) entry which is preliminary data.</text>
</comment>
<evidence type="ECO:0000256" key="4">
    <source>
        <dbReference type="ARBA" id="ARBA00022452"/>
    </source>
</evidence>
<keyword evidence="7" id="KW-0998">Cell outer membrane</keyword>
<keyword evidence="6" id="KW-0472">Membrane</keyword>
<dbReference type="PANTHER" id="PTHR30026:SF20">
    <property type="entry name" value="OUTER MEMBRANE PROTEIN TOLC"/>
    <property type="match status" value="1"/>
</dbReference>
<sequence length="394" mass="45188">MKRFTFILFLLASVTHVTIAQQQISLQEAFKKALATYPTLRSSHLNTSSRKALEGTAWDIGSTEMSSGAEEMGKGNDGIRTLIAVRQNLDIFNIGVRRQMLRQQTRVSEAETQFLERNLIREVGIDYASAFVARLKIEKLRGLDSVYSDFERAAKLRYTTEATSRLEYLAAQNQARQIKVTLKQAQYDLLMANQNLSRWLSADTLYTPDDKMMLSEQERLLDLSSTTHPILGLAEEKARLADAGIKEARSAYLPKLFAEFGSQKIGSVNGYYSWQVGLSIPLVFGATKSRVRSAKIERERSQADYDDVRRRYSFSIKELQAELAKWEQSVTYYRQTALPMAQKQKEKALLTYKEQETNYLEFIQNMHDAVQIEMGYLDAYAKYLNTKLNLEYYQ</sequence>
<evidence type="ECO:0000256" key="3">
    <source>
        <dbReference type="ARBA" id="ARBA00022448"/>
    </source>
</evidence>
<evidence type="ECO:0000256" key="2">
    <source>
        <dbReference type="ARBA" id="ARBA00007613"/>
    </source>
</evidence>
<organism evidence="10 11">
    <name type="scientific">Segatella cerevisiae</name>
    <dbReference type="NCBI Taxonomy" id="2053716"/>
    <lineage>
        <taxon>Bacteria</taxon>
        <taxon>Pseudomonadati</taxon>
        <taxon>Bacteroidota</taxon>
        <taxon>Bacteroidia</taxon>
        <taxon>Bacteroidales</taxon>
        <taxon>Prevotellaceae</taxon>
        <taxon>Segatella</taxon>
    </lineage>
</organism>
<keyword evidence="3" id="KW-0813">Transport</keyword>
<protein>
    <submittedName>
        <fullName evidence="10">TolC family protein</fullName>
    </submittedName>
</protein>
<reference evidence="10 11" key="1">
    <citation type="submission" date="2022-06" db="EMBL/GenBank/DDBJ databases">
        <title>A taxonomic note on the genus Prevotella: Description of four novel genera and emended description of the genera Hallella and Xylanibacter.</title>
        <authorList>
            <person name="Hitch T.C.A."/>
        </authorList>
    </citation>
    <scope>NUCLEOTIDE SEQUENCE [LARGE SCALE GENOMIC DNA]</scope>
    <source>
        <strain evidence="10 11">DSM 100619</strain>
    </source>
</reference>
<dbReference type="InterPro" id="IPR051906">
    <property type="entry name" value="TolC-like"/>
</dbReference>
<keyword evidence="4" id="KW-1134">Transmembrane beta strand</keyword>
<dbReference type="Pfam" id="PF02321">
    <property type="entry name" value="OEP"/>
    <property type="match status" value="1"/>
</dbReference>
<dbReference type="Proteomes" id="UP001204015">
    <property type="component" value="Unassembled WGS sequence"/>
</dbReference>
<feature type="chain" id="PRO_5047056171" evidence="9">
    <location>
        <begin position="21"/>
        <end position="394"/>
    </location>
</feature>
<dbReference type="Gene3D" id="1.20.1600.10">
    <property type="entry name" value="Outer membrane efflux proteins (OEP)"/>
    <property type="match status" value="1"/>
</dbReference>
<gene>
    <name evidence="10" type="ORF">NG821_03485</name>
</gene>
<evidence type="ECO:0000256" key="9">
    <source>
        <dbReference type="SAM" id="SignalP"/>
    </source>
</evidence>
<feature type="coiled-coil region" evidence="8">
    <location>
        <begin position="291"/>
        <end position="336"/>
    </location>
</feature>
<evidence type="ECO:0000256" key="6">
    <source>
        <dbReference type="ARBA" id="ARBA00023136"/>
    </source>
</evidence>
<proteinExistence type="inferred from homology"/>
<evidence type="ECO:0000256" key="8">
    <source>
        <dbReference type="SAM" id="Coils"/>
    </source>
</evidence>
<evidence type="ECO:0000256" key="5">
    <source>
        <dbReference type="ARBA" id="ARBA00022692"/>
    </source>
</evidence>
<keyword evidence="5" id="KW-0812">Transmembrane</keyword>
<name>A0ABT1BV02_9BACT</name>